<comment type="caution">
    <text evidence="1">The sequence shown here is derived from an EMBL/GenBank/DDBJ whole genome shotgun (WGS) entry which is preliminary data.</text>
</comment>
<accession>A0ACB8BEH3</accession>
<dbReference type="EMBL" id="MU266460">
    <property type="protein sequence ID" value="KAH7923177.1"/>
    <property type="molecule type" value="Genomic_DNA"/>
</dbReference>
<keyword evidence="2" id="KW-1185">Reference proteome</keyword>
<proteinExistence type="predicted"/>
<sequence>MSTGFGTHQGMYKRCGGQSLALYLHATTAHSHLSRHLPRPDCDLPQHAQSRSLNGAPETQLLGVTSHNINFWEPKDFEGGKTEVWQSSVHAIVALKHKGGTNFALALERALTFREVGGDMDATCFRHGVLLVAPRSAGVIQLTLLRVQVLTGIAPSKTLLTSSQHSLYISHGEHHNGSTCPKDGVLRTKESEVLDCQHTVDAREGYHDKEMDWVYLDDDSNGDAVDVAGVIP</sequence>
<reference evidence="1" key="1">
    <citation type="journal article" date="2021" name="New Phytol.">
        <title>Evolutionary innovations through gain and loss of genes in the ectomycorrhizal Boletales.</title>
        <authorList>
            <person name="Wu G."/>
            <person name="Miyauchi S."/>
            <person name="Morin E."/>
            <person name="Kuo A."/>
            <person name="Drula E."/>
            <person name="Varga T."/>
            <person name="Kohler A."/>
            <person name="Feng B."/>
            <person name="Cao Y."/>
            <person name="Lipzen A."/>
            <person name="Daum C."/>
            <person name="Hundley H."/>
            <person name="Pangilinan J."/>
            <person name="Johnson J."/>
            <person name="Barry K."/>
            <person name="LaButti K."/>
            <person name="Ng V."/>
            <person name="Ahrendt S."/>
            <person name="Min B."/>
            <person name="Choi I.G."/>
            <person name="Park H."/>
            <person name="Plett J.M."/>
            <person name="Magnuson J."/>
            <person name="Spatafora J.W."/>
            <person name="Nagy L.G."/>
            <person name="Henrissat B."/>
            <person name="Grigoriev I.V."/>
            <person name="Yang Z.L."/>
            <person name="Xu J."/>
            <person name="Martin F.M."/>
        </authorList>
    </citation>
    <scope>NUCLEOTIDE SEQUENCE</scope>
    <source>
        <strain evidence="1">KUC20120723A-06</strain>
    </source>
</reference>
<name>A0ACB8BEH3_9AGAM</name>
<gene>
    <name evidence="1" type="ORF">BV22DRAFT_1121000</name>
</gene>
<protein>
    <submittedName>
        <fullName evidence="1">Uncharacterized protein</fullName>
    </submittedName>
</protein>
<evidence type="ECO:0000313" key="2">
    <source>
        <dbReference type="Proteomes" id="UP000790709"/>
    </source>
</evidence>
<organism evidence="1 2">
    <name type="scientific">Leucogyrophana mollusca</name>
    <dbReference type="NCBI Taxonomy" id="85980"/>
    <lineage>
        <taxon>Eukaryota</taxon>
        <taxon>Fungi</taxon>
        <taxon>Dikarya</taxon>
        <taxon>Basidiomycota</taxon>
        <taxon>Agaricomycotina</taxon>
        <taxon>Agaricomycetes</taxon>
        <taxon>Agaricomycetidae</taxon>
        <taxon>Boletales</taxon>
        <taxon>Boletales incertae sedis</taxon>
        <taxon>Leucogyrophana</taxon>
    </lineage>
</organism>
<evidence type="ECO:0000313" key="1">
    <source>
        <dbReference type="EMBL" id="KAH7923177.1"/>
    </source>
</evidence>
<dbReference type="Proteomes" id="UP000790709">
    <property type="component" value="Unassembled WGS sequence"/>
</dbReference>